<name>A0A1H5YZH7_9HYPH</name>
<dbReference type="Proteomes" id="UP000236743">
    <property type="component" value="Unassembled WGS sequence"/>
</dbReference>
<evidence type="ECO:0008006" key="4">
    <source>
        <dbReference type="Google" id="ProtNLM"/>
    </source>
</evidence>
<evidence type="ECO:0000313" key="2">
    <source>
        <dbReference type="EMBL" id="SEG29302.1"/>
    </source>
</evidence>
<organism evidence="2 3">
    <name type="scientific">Bosea lathyri</name>
    <dbReference type="NCBI Taxonomy" id="1036778"/>
    <lineage>
        <taxon>Bacteria</taxon>
        <taxon>Pseudomonadati</taxon>
        <taxon>Pseudomonadota</taxon>
        <taxon>Alphaproteobacteria</taxon>
        <taxon>Hyphomicrobiales</taxon>
        <taxon>Boseaceae</taxon>
        <taxon>Bosea</taxon>
    </lineage>
</organism>
<sequence length="81" mass="8845">MEERVARLEKAFDRVDAKLDRIGTDLAEVKGKLSMLPDAKSFGALEGRVNALPTTWQITLALISTWAAGSAIVFALTRLTK</sequence>
<keyword evidence="1" id="KW-0472">Membrane</keyword>
<keyword evidence="1" id="KW-0812">Transmembrane</keyword>
<evidence type="ECO:0000313" key="3">
    <source>
        <dbReference type="Proteomes" id="UP000236743"/>
    </source>
</evidence>
<keyword evidence="1" id="KW-1133">Transmembrane helix</keyword>
<dbReference type="AlphaFoldDB" id="A0A1H5YZH7"/>
<gene>
    <name evidence="2" type="ORF">SAMN04488115_104169</name>
</gene>
<protein>
    <recommendedName>
        <fullName evidence="4">Haemolysin XhlA</fullName>
    </recommendedName>
</protein>
<evidence type="ECO:0000256" key="1">
    <source>
        <dbReference type="SAM" id="Phobius"/>
    </source>
</evidence>
<reference evidence="2 3" key="1">
    <citation type="submission" date="2016-10" db="EMBL/GenBank/DDBJ databases">
        <authorList>
            <person name="de Groot N.N."/>
        </authorList>
    </citation>
    <scope>NUCLEOTIDE SEQUENCE [LARGE SCALE GENOMIC DNA]</scope>
    <source>
        <strain evidence="2 3">DSM 26656</strain>
    </source>
</reference>
<keyword evidence="3" id="KW-1185">Reference proteome</keyword>
<feature type="transmembrane region" description="Helical" evidence="1">
    <location>
        <begin position="56"/>
        <end position="76"/>
    </location>
</feature>
<dbReference type="EMBL" id="FNUY01000004">
    <property type="protein sequence ID" value="SEG29302.1"/>
    <property type="molecule type" value="Genomic_DNA"/>
</dbReference>
<proteinExistence type="predicted"/>
<accession>A0A1H5YZH7</accession>